<feature type="compositionally biased region" description="Low complexity" evidence="1">
    <location>
        <begin position="172"/>
        <end position="184"/>
    </location>
</feature>
<protein>
    <submittedName>
        <fullName evidence="3">Podospora anserina S mat+ genomic DNA chromosome 6, supercontig 2</fullName>
    </submittedName>
</protein>
<dbReference type="PROSITE" id="PS50174">
    <property type="entry name" value="G_PATCH"/>
    <property type="match status" value="1"/>
</dbReference>
<dbReference type="GeneID" id="6194774"/>
<feature type="region of interest" description="Disordered" evidence="1">
    <location>
        <begin position="172"/>
        <end position="242"/>
    </location>
</feature>
<evidence type="ECO:0000256" key="1">
    <source>
        <dbReference type="SAM" id="MobiDB-lite"/>
    </source>
</evidence>
<name>B2B285_PODAN</name>
<feature type="domain" description="G-patch" evidence="2">
    <location>
        <begin position="186"/>
        <end position="234"/>
    </location>
</feature>
<dbReference type="RefSeq" id="XP_001910086.1">
    <property type="nucleotide sequence ID" value="XM_001910051.1"/>
</dbReference>
<dbReference type="VEuPathDB" id="FungiDB:PODANS_6_5870"/>
<reference evidence="3" key="1">
    <citation type="journal article" date="2008" name="Genome Biol.">
        <title>The genome sequence of the model ascomycete fungus Podospora anserina.</title>
        <authorList>
            <person name="Espagne E."/>
            <person name="Lespinet O."/>
            <person name="Malagnac F."/>
            <person name="Da Silva C."/>
            <person name="Jaillon O."/>
            <person name="Porcel B.M."/>
            <person name="Couloux A."/>
            <person name="Aury J.-M."/>
            <person name="Segurens B."/>
            <person name="Poulain J."/>
            <person name="Anthouard V."/>
            <person name="Grossetete S."/>
            <person name="Khalili H."/>
            <person name="Coppin E."/>
            <person name="Dequard-Chablat M."/>
            <person name="Picard M."/>
            <person name="Contamine V."/>
            <person name="Arnaise S."/>
            <person name="Bourdais A."/>
            <person name="Berteaux-Lecellier V."/>
            <person name="Gautheret D."/>
            <person name="de Vries R.P."/>
            <person name="Battaglia E."/>
            <person name="Coutinho P.M."/>
            <person name="Danchin E.G.J."/>
            <person name="Henrissat B."/>
            <person name="El Khoury R."/>
            <person name="Sainsard-Chanet A."/>
            <person name="Boivin A."/>
            <person name="Pinan-Lucarre B."/>
            <person name="Sellem C.H."/>
            <person name="Debuchy R."/>
            <person name="Wincker P."/>
            <person name="Weissenbach J."/>
            <person name="Silar P."/>
        </authorList>
    </citation>
    <scope>NUCLEOTIDE SEQUENCE [LARGE SCALE GENOMIC DNA]</scope>
    <source>
        <strain evidence="3">S mat+</strain>
    </source>
</reference>
<feature type="region of interest" description="Disordered" evidence="1">
    <location>
        <begin position="118"/>
        <end position="151"/>
    </location>
</feature>
<sequence>FKCGAGFFLSWLNRDREPSFLCLAPQFFVLTFTFIFTDTFTPHKPQKMPPPPEPTPTPPIDPFDNPEDEIPFQQKRPFGSGLYRNPVTFVPASSSLKTVSTDEPARDTSKSISDLYLGLVLPPEPKPPIGHENSPDNNHSDPPSTKPFPTPPLCPSCNLPILPNHELSLPHQLSLPHSHPPSSLDRSRMGLQYLSSQGWDPDSRRGLGSDQQGIVHPLKPKPKDDRLGLGVELPKGTKNIPRPKEKLLDAKKARKQYEQEKKKKGRIMKELFAEDKWEKYLGKEAS</sequence>
<proteinExistence type="predicted"/>
<dbReference type="GO" id="GO:0003676">
    <property type="term" value="F:nucleic acid binding"/>
    <property type="evidence" value="ECO:0007669"/>
    <property type="project" value="InterPro"/>
</dbReference>
<dbReference type="PANTHER" id="PTHR20923">
    <property type="entry name" value="BAT4 PROTEIN-RELATED"/>
    <property type="match status" value="1"/>
</dbReference>
<dbReference type="SMART" id="SM00443">
    <property type="entry name" value="G_patch"/>
    <property type="match status" value="1"/>
</dbReference>
<evidence type="ECO:0000313" key="3">
    <source>
        <dbReference type="EMBL" id="CAP71220.1"/>
    </source>
</evidence>
<organism evidence="3">
    <name type="scientific">Podospora anserina (strain S / ATCC MYA-4624 / DSM 980 / FGSC 10383)</name>
    <name type="common">Pleurage anserina</name>
    <dbReference type="NCBI Taxonomy" id="515849"/>
    <lineage>
        <taxon>Eukaryota</taxon>
        <taxon>Fungi</taxon>
        <taxon>Dikarya</taxon>
        <taxon>Ascomycota</taxon>
        <taxon>Pezizomycotina</taxon>
        <taxon>Sordariomycetes</taxon>
        <taxon>Sordariomycetidae</taxon>
        <taxon>Sordariales</taxon>
        <taxon>Podosporaceae</taxon>
        <taxon>Podospora</taxon>
        <taxon>Podospora anserina</taxon>
    </lineage>
</organism>
<dbReference type="EMBL" id="CU638744">
    <property type="protein sequence ID" value="CAP71220.1"/>
    <property type="molecule type" value="Genomic_DNA"/>
</dbReference>
<evidence type="ECO:0000259" key="2">
    <source>
        <dbReference type="PROSITE" id="PS50174"/>
    </source>
</evidence>
<dbReference type="HOGENOM" id="CLU_079943_0_0_1"/>
<dbReference type="InterPro" id="IPR000467">
    <property type="entry name" value="G_patch_dom"/>
</dbReference>
<dbReference type="PANTHER" id="PTHR20923:SF1">
    <property type="entry name" value="G PATCH DOMAIN AND ANKYRIN REPEAT-CONTAINING PROTEIN 1"/>
    <property type="match status" value="1"/>
</dbReference>
<feature type="compositionally biased region" description="Pro residues" evidence="1">
    <location>
        <begin position="47"/>
        <end position="61"/>
    </location>
</feature>
<dbReference type="KEGG" id="pan:PODANSg7123"/>
<gene>
    <name evidence="3" type="ORF">PODANS_6_5870</name>
</gene>
<dbReference type="OrthoDB" id="20282at2759"/>
<feature type="region of interest" description="Disordered" evidence="1">
    <location>
        <begin position="43"/>
        <end position="83"/>
    </location>
</feature>
<dbReference type="InterPro" id="IPR039146">
    <property type="entry name" value="GPANK1"/>
</dbReference>
<accession>B2B285</accession>
<feature type="non-terminal residue" evidence="3">
    <location>
        <position position="1"/>
    </location>
</feature>
<dbReference type="Pfam" id="PF01585">
    <property type="entry name" value="G-patch"/>
    <property type="match status" value="1"/>
</dbReference>
<dbReference type="AlphaFoldDB" id="B2B285"/>
<reference evidence="3" key="2">
    <citation type="submission" date="2008-07" db="EMBL/GenBank/DDBJ databases">
        <authorList>
            <person name="Genoscope - CEA"/>
        </authorList>
    </citation>
    <scope>NUCLEOTIDE SEQUENCE</scope>
    <source>
        <strain evidence="3">S mat+</strain>
    </source>
</reference>